<dbReference type="GO" id="GO:0015833">
    <property type="term" value="P:peptide transport"/>
    <property type="evidence" value="ECO:0007669"/>
    <property type="project" value="TreeGrafter"/>
</dbReference>
<dbReference type="KEGG" id="cheb:HH215_06025"/>
<evidence type="ECO:0000256" key="2">
    <source>
        <dbReference type="ARBA" id="ARBA00005695"/>
    </source>
</evidence>
<dbReference type="PANTHER" id="PTHR30290:SF37">
    <property type="entry name" value="NICKEL-BINDING PERIPLASMIC PROTEIN"/>
    <property type="match status" value="1"/>
</dbReference>
<dbReference type="NCBIfam" id="TIGR02294">
    <property type="entry name" value="nickel_nikA"/>
    <property type="match status" value="1"/>
</dbReference>
<organism evidence="6 7">
    <name type="scientific">Cohnella herbarum</name>
    <dbReference type="NCBI Taxonomy" id="2728023"/>
    <lineage>
        <taxon>Bacteria</taxon>
        <taxon>Bacillati</taxon>
        <taxon>Bacillota</taxon>
        <taxon>Bacilli</taxon>
        <taxon>Bacillales</taxon>
        <taxon>Paenibacillaceae</taxon>
        <taxon>Cohnella</taxon>
    </lineage>
</organism>
<name>A0A7Z2VGI5_9BACL</name>
<sequence>MTRKTIGLLMALMVSIVLLAACGNDKAETTSPADQRKELVYATSKDINDMNPHLYTGSLPAQGMVYESLVENTEDGIKPLLAESWKVSDDGKIYTFHLRKDVKFHDGEPFNAEAVKKNIEAVQSNASKHTWIKLSTKIASLQAIDEYTFELVLSEPYYPTLLELSMTRPYVFISPKDFMNGGTKDGVNGYDGTGPYKLTEHKSDQYAVFEANENYWGGAPKVSKVTAKVLPAGETTLLALQKGEVDFIFTDDRGADSIDVEAMNKLVETGEYQLVRSKAMNTKMIVANSSQADSPIHKTAVREAIWYSIDRETISKQIFNGTETEADTLFSSNVNYANVALKKRGYDLEKAKEILEEAGWKLEKGGEVRIKDGSKLMIKLYYDVNSSSQKTQAEFIQSTVKKIGIELKLVGEESSSIANRRSTGDYELLFNQTWGLAYDPQSTIAAFTSESAYLHTTKGIAKANELYEKINQVMVTMEEAGRKSLYADILTIVHDEAVFIPITNGNVTVVAPENLHGISFKQTQYELPFERLYFE</sequence>
<keyword evidence="3 4" id="KW-0732">Signal</keyword>
<dbReference type="InterPro" id="IPR011980">
    <property type="entry name" value="CntA-like"/>
</dbReference>
<dbReference type="EMBL" id="CP051680">
    <property type="protein sequence ID" value="QJD82781.1"/>
    <property type="molecule type" value="Genomic_DNA"/>
</dbReference>
<keyword evidence="7" id="KW-1185">Reference proteome</keyword>
<dbReference type="PANTHER" id="PTHR30290">
    <property type="entry name" value="PERIPLASMIC BINDING COMPONENT OF ABC TRANSPORTER"/>
    <property type="match status" value="1"/>
</dbReference>
<accession>A0A7Z2VGI5</accession>
<evidence type="ECO:0000313" key="7">
    <source>
        <dbReference type="Proteomes" id="UP000502248"/>
    </source>
</evidence>
<feature type="domain" description="Solute-binding protein family 5" evidence="5">
    <location>
        <begin position="77"/>
        <end position="451"/>
    </location>
</feature>
<evidence type="ECO:0000313" key="6">
    <source>
        <dbReference type="EMBL" id="QJD82781.1"/>
    </source>
</evidence>
<dbReference type="InterPro" id="IPR030678">
    <property type="entry name" value="Peptide/Ni-bd"/>
</dbReference>
<dbReference type="AlphaFoldDB" id="A0A7Z2VGI5"/>
<dbReference type="PROSITE" id="PS51257">
    <property type="entry name" value="PROKAR_LIPOPROTEIN"/>
    <property type="match status" value="1"/>
</dbReference>
<dbReference type="PIRSF" id="PIRSF002741">
    <property type="entry name" value="MppA"/>
    <property type="match status" value="1"/>
</dbReference>
<dbReference type="CDD" id="cd08489">
    <property type="entry name" value="PBP2_NikA"/>
    <property type="match status" value="1"/>
</dbReference>
<dbReference type="Gene3D" id="3.10.105.10">
    <property type="entry name" value="Dipeptide-binding Protein, Domain 3"/>
    <property type="match status" value="1"/>
</dbReference>
<evidence type="ECO:0000256" key="3">
    <source>
        <dbReference type="ARBA" id="ARBA00022729"/>
    </source>
</evidence>
<dbReference type="Proteomes" id="UP000502248">
    <property type="component" value="Chromosome"/>
</dbReference>
<protein>
    <submittedName>
        <fullName evidence="6">Nickel ABC transporter, nickel/metallophore periplasmic binding protein</fullName>
    </submittedName>
</protein>
<dbReference type="GO" id="GO:0030288">
    <property type="term" value="C:outer membrane-bounded periplasmic space"/>
    <property type="evidence" value="ECO:0007669"/>
    <property type="project" value="TreeGrafter"/>
</dbReference>
<dbReference type="PROSITE" id="PS01040">
    <property type="entry name" value="SBP_BACTERIAL_5"/>
    <property type="match status" value="1"/>
</dbReference>
<dbReference type="RefSeq" id="WP_169279077.1">
    <property type="nucleotide sequence ID" value="NZ_CP051680.1"/>
</dbReference>
<dbReference type="Gene3D" id="3.40.190.10">
    <property type="entry name" value="Periplasmic binding protein-like II"/>
    <property type="match status" value="1"/>
</dbReference>
<proteinExistence type="inferred from homology"/>
<evidence type="ECO:0000256" key="1">
    <source>
        <dbReference type="ARBA" id="ARBA00004193"/>
    </source>
</evidence>
<dbReference type="NCBIfam" id="NF047575">
    <property type="entry name" value="opine_bind_CntA"/>
    <property type="match status" value="1"/>
</dbReference>
<evidence type="ECO:0000256" key="4">
    <source>
        <dbReference type="SAM" id="SignalP"/>
    </source>
</evidence>
<reference evidence="6 7" key="1">
    <citation type="submission" date="2020-04" db="EMBL/GenBank/DDBJ databases">
        <title>Genome sequencing of novel species.</title>
        <authorList>
            <person name="Heo J."/>
            <person name="Kim S.-J."/>
            <person name="Kim J.-S."/>
            <person name="Hong S.-B."/>
            <person name="Kwon S.-W."/>
        </authorList>
    </citation>
    <scope>NUCLEOTIDE SEQUENCE [LARGE SCALE GENOMIC DNA]</scope>
    <source>
        <strain evidence="6 7">MFER-1</strain>
    </source>
</reference>
<evidence type="ECO:0000259" key="5">
    <source>
        <dbReference type="Pfam" id="PF00496"/>
    </source>
</evidence>
<dbReference type="InterPro" id="IPR000914">
    <property type="entry name" value="SBP_5_dom"/>
</dbReference>
<feature type="chain" id="PRO_5039213073" evidence="4">
    <location>
        <begin position="21"/>
        <end position="535"/>
    </location>
</feature>
<dbReference type="Pfam" id="PF00496">
    <property type="entry name" value="SBP_bac_5"/>
    <property type="match status" value="1"/>
</dbReference>
<comment type="similarity">
    <text evidence="2">Belongs to the bacterial solute-binding protein 5 family.</text>
</comment>
<feature type="signal peptide" evidence="4">
    <location>
        <begin position="1"/>
        <end position="20"/>
    </location>
</feature>
<dbReference type="GO" id="GO:0015675">
    <property type="term" value="P:nickel cation transport"/>
    <property type="evidence" value="ECO:0007669"/>
    <property type="project" value="InterPro"/>
</dbReference>
<dbReference type="GO" id="GO:0043190">
    <property type="term" value="C:ATP-binding cassette (ABC) transporter complex"/>
    <property type="evidence" value="ECO:0007669"/>
    <property type="project" value="InterPro"/>
</dbReference>
<dbReference type="GO" id="GO:0016151">
    <property type="term" value="F:nickel cation binding"/>
    <property type="evidence" value="ECO:0007669"/>
    <property type="project" value="InterPro"/>
</dbReference>
<dbReference type="GO" id="GO:0020037">
    <property type="term" value="F:heme binding"/>
    <property type="evidence" value="ECO:0007669"/>
    <property type="project" value="InterPro"/>
</dbReference>
<dbReference type="GO" id="GO:1904680">
    <property type="term" value="F:peptide transmembrane transporter activity"/>
    <property type="evidence" value="ECO:0007669"/>
    <property type="project" value="TreeGrafter"/>
</dbReference>
<dbReference type="SUPFAM" id="SSF53850">
    <property type="entry name" value="Periplasmic binding protein-like II"/>
    <property type="match status" value="1"/>
</dbReference>
<comment type="subcellular location">
    <subcellularLocation>
        <location evidence="1">Cell membrane</location>
        <topology evidence="1">Lipid-anchor</topology>
    </subcellularLocation>
</comment>
<gene>
    <name evidence="6" type="primary">nikA</name>
    <name evidence="6" type="ORF">HH215_06025</name>
</gene>
<dbReference type="InterPro" id="IPR023765">
    <property type="entry name" value="SBP_5_CS"/>
</dbReference>
<dbReference type="InterPro" id="IPR039424">
    <property type="entry name" value="SBP_5"/>
</dbReference>